<dbReference type="Pfam" id="PF00589">
    <property type="entry name" value="Phage_integrase"/>
    <property type="match status" value="1"/>
</dbReference>
<dbReference type="AlphaFoldDB" id="A0A519BJX9"/>
<dbReference type="InterPro" id="IPR011010">
    <property type="entry name" value="DNA_brk_join_enz"/>
</dbReference>
<dbReference type="GO" id="GO:0006310">
    <property type="term" value="P:DNA recombination"/>
    <property type="evidence" value="ECO:0007669"/>
    <property type="project" value="UniProtKB-KW"/>
</dbReference>
<sequence length="303" mass="34410">MRGSSGWQVGEVFNELKAFGQSKFEFKKEFYKKSEDKSMQNYGREAGIYSYKTYDKYCAIAKDLLRFAKDNFGVKDILKLDNRIVNAYLQSKFDGGLSRKTLSGYAGAVAKLETAINKYCASHNLNQTYKFDTVQFKEQAKELSYHHINRAYQNPEAIINALPDKYQLAAKLQYEGGMRVGEVGKLKAENLINDNTISVRGKGGKSLTYNVPSETYKTLSQTLSHGGYFFTRSEGNRYREALQEAAKVTKQNYYGTHGFRYDAAQDNMLEKLKSGAGLNDAKQDTSEMLGHNRLSITEHYTKF</sequence>
<dbReference type="Gene3D" id="1.10.443.10">
    <property type="entry name" value="Intergrase catalytic core"/>
    <property type="match status" value="1"/>
</dbReference>
<accession>A0A519BJX9</accession>
<dbReference type="GO" id="GO:0003677">
    <property type="term" value="F:DNA binding"/>
    <property type="evidence" value="ECO:0007669"/>
    <property type="project" value="InterPro"/>
</dbReference>
<reference evidence="3 4" key="1">
    <citation type="journal article" date="2019" name="ISME J.">
        <title>Insights into ecological role of a new deltaproteobacterial order Candidatus Acidulodesulfobacterales by metagenomics and metatranscriptomics.</title>
        <authorList>
            <person name="Tan S."/>
            <person name="Liu J."/>
            <person name="Fang Y."/>
            <person name="Hedlund B.P."/>
            <person name="Lian Z.H."/>
            <person name="Huang L.Y."/>
            <person name="Li J.T."/>
            <person name="Huang L.N."/>
            <person name="Li W.J."/>
            <person name="Jiang H.C."/>
            <person name="Dong H.L."/>
            <person name="Shu W.S."/>
        </authorList>
    </citation>
    <scope>NUCLEOTIDE SEQUENCE [LARGE SCALE GENOMIC DNA]</scope>
    <source>
        <strain evidence="3">AP1</strain>
    </source>
</reference>
<evidence type="ECO:0000256" key="1">
    <source>
        <dbReference type="ARBA" id="ARBA00023172"/>
    </source>
</evidence>
<dbReference type="EMBL" id="SGBB01000031">
    <property type="protein sequence ID" value="RZD17573.1"/>
    <property type="molecule type" value="Genomic_DNA"/>
</dbReference>
<dbReference type="InterPro" id="IPR002104">
    <property type="entry name" value="Integrase_catalytic"/>
</dbReference>
<evidence type="ECO:0000313" key="4">
    <source>
        <dbReference type="Proteomes" id="UP000319296"/>
    </source>
</evidence>
<comment type="caution">
    <text evidence="3">The sequence shown here is derived from an EMBL/GenBank/DDBJ whole genome shotgun (WGS) entry which is preliminary data.</text>
</comment>
<gene>
    <name evidence="3" type="ORF">EVG15_10365</name>
</gene>
<dbReference type="GO" id="GO:0015074">
    <property type="term" value="P:DNA integration"/>
    <property type="evidence" value="ECO:0007669"/>
    <property type="project" value="InterPro"/>
</dbReference>
<dbReference type="InterPro" id="IPR013762">
    <property type="entry name" value="Integrase-like_cat_sf"/>
</dbReference>
<evidence type="ECO:0000259" key="2">
    <source>
        <dbReference type="PROSITE" id="PS51898"/>
    </source>
</evidence>
<feature type="domain" description="Tyr recombinase" evidence="2">
    <location>
        <begin position="138"/>
        <end position="303"/>
    </location>
</feature>
<proteinExistence type="predicted"/>
<dbReference type="PROSITE" id="PS51898">
    <property type="entry name" value="TYR_RECOMBINASE"/>
    <property type="match status" value="1"/>
</dbReference>
<dbReference type="Proteomes" id="UP000319296">
    <property type="component" value="Unassembled WGS sequence"/>
</dbReference>
<name>A0A519BJX9_9DELT</name>
<dbReference type="SUPFAM" id="SSF56349">
    <property type="entry name" value="DNA breaking-rejoining enzymes"/>
    <property type="match status" value="1"/>
</dbReference>
<organism evidence="3 4">
    <name type="scientific">Candidatus Acididesulfobacter diazotrophicus</name>
    <dbReference type="NCBI Taxonomy" id="2597226"/>
    <lineage>
        <taxon>Bacteria</taxon>
        <taxon>Deltaproteobacteria</taxon>
        <taxon>Candidatus Acidulodesulfobacterales</taxon>
        <taxon>Candidatus Acididesulfobacter</taxon>
    </lineage>
</organism>
<keyword evidence="1" id="KW-0233">DNA recombination</keyword>
<evidence type="ECO:0000313" key="3">
    <source>
        <dbReference type="EMBL" id="RZD17573.1"/>
    </source>
</evidence>
<protein>
    <recommendedName>
        <fullName evidence="2">Tyr recombinase domain-containing protein</fullName>
    </recommendedName>
</protein>